<dbReference type="InterPro" id="IPR036427">
    <property type="entry name" value="Bromodomain-like_sf"/>
</dbReference>
<dbReference type="PROSITE" id="PS51525">
    <property type="entry name" value="NET"/>
    <property type="match status" value="1"/>
</dbReference>
<reference evidence="8" key="1">
    <citation type="submission" date="2023-05" db="EMBL/GenBank/DDBJ databases">
        <authorList>
            <person name="Huff M."/>
        </authorList>
    </citation>
    <scope>NUCLEOTIDE SEQUENCE</scope>
</reference>
<feature type="region of interest" description="Disordered" evidence="5">
    <location>
        <begin position="392"/>
        <end position="418"/>
    </location>
</feature>
<dbReference type="AlphaFoldDB" id="A0AAD2DKY2"/>
<dbReference type="EMBL" id="OU503038">
    <property type="protein sequence ID" value="CAI9758442.1"/>
    <property type="molecule type" value="Genomic_DNA"/>
</dbReference>
<evidence type="ECO:0000259" key="7">
    <source>
        <dbReference type="PROSITE" id="PS51525"/>
    </source>
</evidence>
<keyword evidence="9" id="KW-1185">Reference proteome</keyword>
<feature type="region of interest" description="Disordered" evidence="5">
    <location>
        <begin position="505"/>
        <end position="606"/>
    </location>
</feature>
<dbReference type="InterPro" id="IPR038336">
    <property type="entry name" value="NET_sf"/>
</dbReference>
<keyword evidence="1" id="KW-0805">Transcription regulation</keyword>
<feature type="region of interest" description="Disordered" evidence="5">
    <location>
        <begin position="166"/>
        <end position="194"/>
    </location>
</feature>
<name>A0AAD2DKY2_9LAMI</name>
<accession>A0AAD2DKY2</accession>
<feature type="domain" description="Bromo" evidence="6">
    <location>
        <begin position="230"/>
        <end position="302"/>
    </location>
</feature>
<dbReference type="PANTHER" id="PTHR45926">
    <property type="entry name" value="OSJNBA0053K19.4 PROTEIN"/>
    <property type="match status" value="1"/>
</dbReference>
<dbReference type="Pfam" id="PF00439">
    <property type="entry name" value="Bromodomain"/>
    <property type="match status" value="1"/>
</dbReference>
<keyword evidence="3" id="KW-0804">Transcription</keyword>
<feature type="compositionally biased region" description="Acidic residues" evidence="5">
    <location>
        <begin position="529"/>
        <end position="538"/>
    </location>
</feature>
<sequence length="606" mass="68463">MASAVLASQNEGYWGERNVYMKKYNSTTPPLTTRLNPNHIINPILTPIPNPKPNPSFRQIHEPSPRAHFRHTNDPSTRPVLPLVSSDKQPAYTYKPISVQGEYMMYNLNEFSRREKKGLKKRLFSDLDRVRNLLNRIESRDHGVRPSIPFWPTIVQPNSLAVEVPTQKQTMKTTGKNNGKKHLGKRRGAGAHSYPYDRKPKRPFVVSNLSMNKVHSSMMKRCRQILTKLMKHKHGWVFNTPVDVKGLGLHDYYLIIKSPMDLGTVKFRLEKNEYESSLDFAADVRQTFNNAMIYNPKGQDVHIMAETLLSLFEEMFNQACKKYEADQRKVNVATEAAAAAEQLNHPKKIAESEHLPLQTSLDEPILMARTSDDIMRPQLNLPAEVQNIKSPVSVSPSLQPITRSGKLPKPKAKDPYKRDMTSEEKQELGAVLQELPSEKLDQMIEIVKKRTSNLLQEGDEIEVDIEILDNETLWELDRFVGYHNKAVSKFQRQMLFQEVTPAKQILAQDSPKDEHVETEGQQMKKGDVVGEEDVDIGEEIPVNNFPPVEIERDAVGASNESSSSSSSSSGSDSSSSSDSDSESSSRSDSDEDSVQSPFVVNKDNPC</sequence>
<dbReference type="Gene3D" id="1.20.920.10">
    <property type="entry name" value="Bromodomain-like"/>
    <property type="match status" value="1"/>
</dbReference>
<feature type="compositionally biased region" description="Low complexity" evidence="5">
    <location>
        <begin position="558"/>
        <end position="582"/>
    </location>
</feature>
<dbReference type="InterPro" id="IPR037377">
    <property type="entry name" value="GTE_bromo"/>
</dbReference>
<organism evidence="8 9">
    <name type="scientific">Fraxinus pennsylvanica</name>
    <dbReference type="NCBI Taxonomy" id="56036"/>
    <lineage>
        <taxon>Eukaryota</taxon>
        <taxon>Viridiplantae</taxon>
        <taxon>Streptophyta</taxon>
        <taxon>Embryophyta</taxon>
        <taxon>Tracheophyta</taxon>
        <taxon>Spermatophyta</taxon>
        <taxon>Magnoliopsida</taxon>
        <taxon>eudicotyledons</taxon>
        <taxon>Gunneridae</taxon>
        <taxon>Pentapetalae</taxon>
        <taxon>asterids</taxon>
        <taxon>lamiids</taxon>
        <taxon>Lamiales</taxon>
        <taxon>Oleaceae</taxon>
        <taxon>Oleeae</taxon>
        <taxon>Fraxinus</taxon>
    </lineage>
</organism>
<proteinExistence type="predicted"/>
<dbReference type="InterPro" id="IPR001487">
    <property type="entry name" value="Bromodomain"/>
</dbReference>
<evidence type="ECO:0000256" key="5">
    <source>
        <dbReference type="SAM" id="MobiDB-lite"/>
    </source>
</evidence>
<feature type="compositionally biased region" description="Low complexity" evidence="5">
    <location>
        <begin position="166"/>
        <end position="177"/>
    </location>
</feature>
<feature type="domain" description="NET" evidence="7">
    <location>
        <begin position="410"/>
        <end position="491"/>
    </location>
</feature>
<evidence type="ECO:0000313" key="9">
    <source>
        <dbReference type="Proteomes" id="UP000834106"/>
    </source>
</evidence>
<evidence type="ECO:0000256" key="4">
    <source>
        <dbReference type="PROSITE-ProRule" id="PRU00035"/>
    </source>
</evidence>
<dbReference type="Gene3D" id="1.20.1270.220">
    <property type="match status" value="1"/>
</dbReference>
<dbReference type="InterPro" id="IPR027353">
    <property type="entry name" value="NET_dom"/>
</dbReference>
<dbReference type="PRINTS" id="PR00503">
    <property type="entry name" value="BROMODOMAIN"/>
</dbReference>
<dbReference type="PROSITE" id="PS50014">
    <property type="entry name" value="BROMODOMAIN_2"/>
    <property type="match status" value="1"/>
</dbReference>
<keyword evidence="2 4" id="KW-0103">Bromodomain</keyword>
<evidence type="ECO:0000256" key="1">
    <source>
        <dbReference type="ARBA" id="ARBA00023015"/>
    </source>
</evidence>
<gene>
    <name evidence="8" type="ORF">FPE_LOCUS5872</name>
</gene>
<dbReference type="Proteomes" id="UP000834106">
    <property type="component" value="Chromosome 3"/>
</dbReference>
<dbReference type="CDD" id="cd05506">
    <property type="entry name" value="Bromo_plant1"/>
    <property type="match status" value="1"/>
</dbReference>
<protein>
    <submittedName>
        <fullName evidence="8">Uncharacterized protein</fullName>
    </submittedName>
</protein>
<dbReference type="SUPFAM" id="SSF47370">
    <property type="entry name" value="Bromodomain"/>
    <property type="match status" value="1"/>
</dbReference>
<feature type="compositionally biased region" description="Basic and acidic residues" evidence="5">
    <location>
        <begin position="510"/>
        <end position="528"/>
    </location>
</feature>
<evidence type="ECO:0000259" key="6">
    <source>
        <dbReference type="PROSITE" id="PS50014"/>
    </source>
</evidence>
<feature type="compositionally biased region" description="Basic residues" evidence="5">
    <location>
        <begin position="178"/>
        <end position="189"/>
    </location>
</feature>
<dbReference type="SMART" id="SM00297">
    <property type="entry name" value="BROMO"/>
    <property type="match status" value="1"/>
</dbReference>
<evidence type="ECO:0000256" key="2">
    <source>
        <dbReference type="ARBA" id="ARBA00023117"/>
    </source>
</evidence>
<dbReference type="Pfam" id="PF17035">
    <property type="entry name" value="BET"/>
    <property type="match status" value="1"/>
</dbReference>
<evidence type="ECO:0000256" key="3">
    <source>
        <dbReference type="ARBA" id="ARBA00023163"/>
    </source>
</evidence>
<feature type="compositionally biased region" description="Polar residues" evidence="5">
    <location>
        <begin position="392"/>
        <end position="402"/>
    </location>
</feature>
<evidence type="ECO:0000313" key="8">
    <source>
        <dbReference type="EMBL" id="CAI9758442.1"/>
    </source>
</evidence>